<keyword evidence="1" id="KW-1133">Transmembrane helix</keyword>
<evidence type="ECO:0000256" key="1">
    <source>
        <dbReference type="SAM" id="Phobius"/>
    </source>
</evidence>
<evidence type="ECO:0000313" key="2">
    <source>
        <dbReference type="EMBL" id="GEL53310.1"/>
    </source>
</evidence>
<protein>
    <submittedName>
        <fullName evidence="2">Uncharacterized protein</fullName>
    </submittedName>
</protein>
<dbReference type="AlphaFoldDB" id="A0AAN4R2D3"/>
<reference evidence="2 3" key="1">
    <citation type="submission" date="2019-07" db="EMBL/GenBank/DDBJ databases">
        <title>Whole genome shotgun sequence of Asaia bogorensis NBRC 16594.</title>
        <authorList>
            <person name="Hosoyama A."/>
            <person name="Uohara A."/>
            <person name="Ohji S."/>
            <person name="Ichikawa N."/>
        </authorList>
    </citation>
    <scope>NUCLEOTIDE SEQUENCE [LARGE SCALE GENOMIC DNA]</scope>
    <source>
        <strain evidence="2 3">NBRC 16594</strain>
    </source>
</reference>
<keyword evidence="3" id="KW-1185">Reference proteome</keyword>
<dbReference type="Proteomes" id="UP000321287">
    <property type="component" value="Unassembled WGS sequence"/>
</dbReference>
<keyword evidence="1" id="KW-0812">Transmembrane</keyword>
<name>A0AAN4R2D3_9PROT</name>
<comment type="caution">
    <text evidence="2">The sequence shown here is derived from an EMBL/GenBank/DDBJ whole genome shotgun (WGS) entry which is preliminary data.</text>
</comment>
<gene>
    <name evidence="2" type="ORF">ABO01nite_13170</name>
</gene>
<organism evidence="2 3">
    <name type="scientific">Asaia bogorensis NBRC 16594</name>
    <dbReference type="NCBI Taxonomy" id="1231624"/>
    <lineage>
        <taxon>Bacteria</taxon>
        <taxon>Pseudomonadati</taxon>
        <taxon>Pseudomonadota</taxon>
        <taxon>Alphaproteobacteria</taxon>
        <taxon>Acetobacterales</taxon>
        <taxon>Acetobacteraceae</taxon>
        <taxon>Asaia</taxon>
    </lineage>
</organism>
<dbReference type="EMBL" id="BJVS01000003">
    <property type="protein sequence ID" value="GEL53310.1"/>
    <property type="molecule type" value="Genomic_DNA"/>
</dbReference>
<proteinExistence type="predicted"/>
<dbReference type="RefSeq" id="WP_062164077.1">
    <property type="nucleotide sequence ID" value="NZ_AP014690.1"/>
</dbReference>
<keyword evidence="1" id="KW-0472">Membrane</keyword>
<dbReference type="GeneID" id="78225746"/>
<evidence type="ECO:0000313" key="3">
    <source>
        <dbReference type="Proteomes" id="UP000321287"/>
    </source>
</evidence>
<accession>A0AAN4R2D3</accession>
<dbReference type="KEGG" id="abg:Asbog_00661"/>
<feature type="transmembrane region" description="Helical" evidence="1">
    <location>
        <begin position="24"/>
        <end position="45"/>
    </location>
</feature>
<sequence>MNDLHRIMKDGVPDPDPPRKLPSIMPWAIVALVLVLISLGIRLFWPIPAAEKLPLCDPSAKAQTACVRTNPVPAPAGSPTH</sequence>